<dbReference type="GO" id="GO:0019243">
    <property type="term" value="P:methylglyoxal catabolic process to D-lactate via S-lactoyl-glutathione"/>
    <property type="evidence" value="ECO:0007669"/>
    <property type="project" value="TreeGrafter"/>
</dbReference>
<dbReference type="PROSITE" id="PS00934">
    <property type="entry name" value="GLYOXALASE_I_1"/>
    <property type="match status" value="1"/>
</dbReference>
<dbReference type="AlphaFoldDB" id="A0A086PC18"/>
<evidence type="ECO:0000256" key="4">
    <source>
        <dbReference type="ARBA" id="ARBA00032460"/>
    </source>
</evidence>
<dbReference type="RefSeq" id="WP_231567950.1">
    <property type="nucleotide sequence ID" value="NZ_BCZD01000023.1"/>
</dbReference>
<keyword evidence="7" id="KW-0456">Lyase</keyword>
<evidence type="ECO:0000256" key="3">
    <source>
        <dbReference type="ARBA" id="ARBA00030892"/>
    </source>
</evidence>
<protein>
    <recommendedName>
        <fullName evidence="3">Aldoketomutase</fullName>
    </recommendedName>
    <alternativeName>
        <fullName evidence="2">Ketone-aldehyde mutase</fullName>
    </alternativeName>
    <alternativeName>
        <fullName evidence="4">Methylglyoxalase</fullName>
    </alternativeName>
    <alternativeName>
        <fullName evidence="5">S-D-lactoylglutathione methylglyoxal lyase</fullName>
    </alternativeName>
</protein>
<dbReference type="eggNOG" id="COG0346">
    <property type="taxonomic scope" value="Bacteria"/>
</dbReference>
<dbReference type="PANTHER" id="PTHR46036">
    <property type="entry name" value="LACTOYLGLUTATHIONE LYASE"/>
    <property type="match status" value="1"/>
</dbReference>
<accession>A0A086PC18</accession>
<dbReference type="STRING" id="76947.GCA_002080435_04045"/>
<dbReference type="PATRIC" id="fig|1219045.3.peg.1334"/>
<name>A0A086PC18_SPHHM</name>
<keyword evidence="1" id="KW-0479">Metal-binding</keyword>
<dbReference type="Proteomes" id="UP000024284">
    <property type="component" value="Unassembled WGS sequence"/>
</dbReference>
<dbReference type="EMBL" id="JFZA02000008">
    <property type="protein sequence ID" value="KFG90936.1"/>
    <property type="molecule type" value="Genomic_DNA"/>
</dbReference>
<dbReference type="GO" id="GO:0004462">
    <property type="term" value="F:lactoylglutathione lyase activity"/>
    <property type="evidence" value="ECO:0007669"/>
    <property type="project" value="InterPro"/>
</dbReference>
<sequence>MTKVAEIDPFWAWGDDTDQPRVLHTMLRVRDVDQSLCFYRDGLGMTLLDRYDVEQGRFSILFLSFAGYRDGPAAVELTYNWDADIDYTHGSGFGHIAIGVPDVTKMYTRLADYGGTQITAPKTLFAGGPQLAFVKDPDGYPIELIQIRRGTDSN</sequence>
<dbReference type="UniPathway" id="UPA00619">
    <property type="reaction ID" value="UER00675"/>
</dbReference>
<evidence type="ECO:0000256" key="5">
    <source>
        <dbReference type="ARBA" id="ARBA00033298"/>
    </source>
</evidence>
<organism evidence="7 8">
    <name type="scientific">Sphingobium herbicidovorans (strain ATCC 700291 / DSM 11019 / CCUG 56400 / KCTC 2939 / LMG 18315 / NBRC 16415 / MH)</name>
    <name type="common">Sphingomonas herbicidovorans</name>
    <dbReference type="NCBI Taxonomy" id="1219045"/>
    <lineage>
        <taxon>Bacteria</taxon>
        <taxon>Pseudomonadati</taxon>
        <taxon>Pseudomonadota</taxon>
        <taxon>Alphaproteobacteria</taxon>
        <taxon>Sphingomonadales</taxon>
        <taxon>Sphingomonadaceae</taxon>
        <taxon>Sphingobium</taxon>
    </lineage>
</organism>
<dbReference type="InterPro" id="IPR018146">
    <property type="entry name" value="Glyoxalase_1_CS"/>
</dbReference>
<gene>
    <name evidence="7" type="ORF">BV98_001303</name>
</gene>
<dbReference type="GO" id="GO:0046872">
    <property type="term" value="F:metal ion binding"/>
    <property type="evidence" value="ECO:0007669"/>
    <property type="project" value="UniProtKB-KW"/>
</dbReference>
<dbReference type="Gene3D" id="3.10.180.10">
    <property type="entry name" value="2,3-Dihydroxybiphenyl 1,2-Dioxygenase, domain 1"/>
    <property type="match status" value="1"/>
</dbReference>
<dbReference type="InterPro" id="IPR037523">
    <property type="entry name" value="VOC_core"/>
</dbReference>
<proteinExistence type="predicted"/>
<evidence type="ECO:0000256" key="2">
    <source>
        <dbReference type="ARBA" id="ARBA00030291"/>
    </source>
</evidence>
<evidence type="ECO:0000313" key="7">
    <source>
        <dbReference type="EMBL" id="KFG90936.1"/>
    </source>
</evidence>
<evidence type="ECO:0000313" key="8">
    <source>
        <dbReference type="Proteomes" id="UP000024284"/>
    </source>
</evidence>
<comment type="caution">
    <text evidence="7">The sequence shown here is derived from an EMBL/GenBank/DDBJ whole genome shotgun (WGS) entry which is preliminary data.</text>
</comment>
<dbReference type="Pfam" id="PF00903">
    <property type="entry name" value="Glyoxalase"/>
    <property type="match status" value="1"/>
</dbReference>
<dbReference type="InterPro" id="IPR004360">
    <property type="entry name" value="Glyas_Fos-R_dOase_dom"/>
</dbReference>
<keyword evidence="8" id="KW-1185">Reference proteome</keyword>
<dbReference type="GO" id="GO:0005737">
    <property type="term" value="C:cytoplasm"/>
    <property type="evidence" value="ECO:0007669"/>
    <property type="project" value="TreeGrafter"/>
</dbReference>
<reference evidence="7" key="1">
    <citation type="submission" date="2014-08" db="EMBL/GenBank/DDBJ databases">
        <title>Draft genome sequences of Sphingobium herbicidovorans.</title>
        <authorList>
            <person name="Gan H.M."/>
            <person name="Gan H.Y."/>
            <person name="Savka M.A."/>
        </authorList>
    </citation>
    <scope>NUCLEOTIDE SEQUENCE [LARGE SCALE GENOMIC DNA]</scope>
    <source>
        <strain evidence="7">NBRC 16415</strain>
    </source>
</reference>
<evidence type="ECO:0000259" key="6">
    <source>
        <dbReference type="PROSITE" id="PS51819"/>
    </source>
</evidence>
<dbReference type="InterPro" id="IPR029068">
    <property type="entry name" value="Glyas_Bleomycin-R_OHBP_Dase"/>
</dbReference>
<feature type="domain" description="VOC" evidence="6">
    <location>
        <begin position="21"/>
        <end position="147"/>
    </location>
</feature>
<dbReference type="SUPFAM" id="SSF54593">
    <property type="entry name" value="Glyoxalase/Bleomycin resistance protein/Dihydroxybiphenyl dioxygenase"/>
    <property type="match status" value="1"/>
</dbReference>
<dbReference type="PANTHER" id="PTHR46036:SF5">
    <property type="entry name" value="LACTOYLGLUTATHIONE LYASE"/>
    <property type="match status" value="1"/>
</dbReference>
<evidence type="ECO:0000256" key="1">
    <source>
        <dbReference type="ARBA" id="ARBA00022723"/>
    </source>
</evidence>
<dbReference type="PROSITE" id="PS51819">
    <property type="entry name" value="VOC"/>
    <property type="match status" value="1"/>
</dbReference>